<sequence>MPPTSEPSTSDTAQPTDADALQAEVTRLRELVGPDEAAYTSLKIELWAARDSAFGAEMAAGELRGQVKVLEGQLAQANRNRRWMVERIKAPLRRVKAILR</sequence>
<protein>
    <submittedName>
        <fullName evidence="1">Unannotated protein</fullName>
    </submittedName>
</protein>
<gene>
    <name evidence="1" type="ORF">UFOPK2242_01202</name>
</gene>
<dbReference type="AlphaFoldDB" id="A0A6J6LY82"/>
<proteinExistence type="predicted"/>
<accession>A0A6J6LY82</accession>
<name>A0A6J6LY82_9ZZZZ</name>
<organism evidence="1">
    <name type="scientific">freshwater metagenome</name>
    <dbReference type="NCBI Taxonomy" id="449393"/>
    <lineage>
        <taxon>unclassified sequences</taxon>
        <taxon>metagenomes</taxon>
        <taxon>ecological metagenomes</taxon>
    </lineage>
</organism>
<reference evidence="1" key="1">
    <citation type="submission" date="2020-05" db="EMBL/GenBank/DDBJ databases">
        <authorList>
            <person name="Chiriac C."/>
            <person name="Salcher M."/>
            <person name="Ghai R."/>
            <person name="Kavagutti S V."/>
        </authorList>
    </citation>
    <scope>NUCLEOTIDE SEQUENCE</scope>
</reference>
<dbReference type="EMBL" id="CAEZWM010000166">
    <property type="protein sequence ID" value="CAB4665464.1"/>
    <property type="molecule type" value="Genomic_DNA"/>
</dbReference>
<evidence type="ECO:0000313" key="1">
    <source>
        <dbReference type="EMBL" id="CAB4665464.1"/>
    </source>
</evidence>